<feature type="region of interest" description="Disordered" evidence="1">
    <location>
        <begin position="259"/>
        <end position="287"/>
    </location>
</feature>
<feature type="region of interest" description="Disordered" evidence="1">
    <location>
        <begin position="211"/>
        <end position="236"/>
    </location>
</feature>
<proteinExistence type="predicted"/>
<feature type="compositionally biased region" description="Polar residues" evidence="1">
    <location>
        <begin position="65"/>
        <end position="80"/>
    </location>
</feature>
<sequence length="311" mass="35030">MRFPPTLQISQSLEPSSPPQTPVHASRVMNRENDLSDIRGYRSLDRSASGSSTMHYPPNIKPLGNGSSFSFSRPSHPNPKQLSPQSSSHQSSGSSCGAEDTESEVSEVPESPPPSPPRAFNTRIATHATFTVEELSERDDSADDELEVVRPYTIEDADSERSRSRSRNPPEIDRTVMYKFQHLDCDDSSSDETDLDETECQEYLKELRAEKRKKRLSSGSIGKRTISESIGSDTDREDMRVFLGVDQVGSSARRLRRKLNRHSLQFSDPPLPRIDQMEEPPTSDDEFLDDEALKELPYYTLDYITMEVDSP</sequence>
<dbReference type="Proteomes" id="UP001586593">
    <property type="component" value="Unassembled WGS sequence"/>
</dbReference>
<name>A0ABR3Y7X4_9PEZI</name>
<comment type="caution">
    <text evidence="2">The sequence shown here is derived from an EMBL/GenBank/DDBJ whole genome shotgun (WGS) entry which is preliminary data.</text>
</comment>
<protein>
    <submittedName>
        <fullName evidence="2">Uncharacterized protein</fullName>
    </submittedName>
</protein>
<feature type="region of interest" description="Disordered" evidence="1">
    <location>
        <begin position="1"/>
        <end position="175"/>
    </location>
</feature>
<gene>
    <name evidence="2" type="ORF">VTK73DRAFT_6798</name>
</gene>
<keyword evidence="3" id="KW-1185">Reference proteome</keyword>
<dbReference type="EMBL" id="JAZHXJ010000004">
    <property type="protein sequence ID" value="KAL1884129.1"/>
    <property type="molecule type" value="Genomic_DNA"/>
</dbReference>
<feature type="compositionally biased region" description="Acidic residues" evidence="1">
    <location>
        <begin position="134"/>
        <end position="146"/>
    </location>
</feature>
<evidence type="ECO:0000256" key="1">
    <source>
        <dbReference type="SAM" id="MobiDB-lite"/>
    </source>
</evidence>
<feature type="compositionally biased region" description="Low complexity" evidence="1">
    <location>
        <begin position="81"/>
        <end position="95"/>
    </location>
</feature>
<organism evidence="2 3">
    <name type="scientific">Phialemonium thermophilum</name>
    <dbReference type="NCBI Taxonomy" id="223376"/>
    <lineage>
        <taxon>Eukaryota</taxon>
        <taxon>Fungi</taxon>
        <taxon>Dikarya</taxon>
        <taxon>Ascomycota</taxon>
        <taxon>Pezizomycotina</taxon>
        <taxon>Sordariomycetes</taxon>
        <taxon>Sordariomycetidae</taxon>
        <taxon>Cephalothecales</taxon>
        <taxon>Cephalothecaceae</taxon>
        <taxon>Phialemonium</taxon>
    </lineage>
</organism>
<accession>A0ABR3Y7X4</accession>
<evidence type="ECO:0000313" key="2">
    <source>
        <dbReference type="EMBL" id="KAL1884129.1"/>
    </source>
</evidence>
<feature type="compositionally biased region" description="Basic and acidic residues" evidence="1">
    <location>
        <begin position="159"/>
        <end position="175"/>
    </location>
</feature>
<feature type="compositionally biased region" description="Acidic residues" evidence="1">
    <location>
        <begin position="277"/>
        <end position="287"/>
    </location>
</feature>
<feature type="compositionally biased region" description="Basic and acidic residues" evidence="1">
    <location>
        <begin position="29"/>
        <end position="45"/>
    </location>
</feature>
<reference evidence="2 3" key="1">
    <citation type="journal article" date="2024" name="Commun. Biol.">
        <title>Comparative genomic analysis of thermophilic fungi reveals convergent evolutionary adaptations and gene losses.</title>
        <authorList>
            <person name="Steindorff A.S."/>
            <person name="Aguilar-Pontes M.V."/>
            <person name="Robinson A.J."/>
            <person name="Andreopoulos B."/>
            <person name="LaButti K."/>
            <person name="Kuo A."/>
            <person name="Mondo S."/>
            <person name="Riley R."/>
            <person name="Otillar R."/>
            <person name="Haridas S."/>
            <person name="Lipzen A."/>
            <person name="Grimwood J."/>
            <person name="Schmutz J."/>
            <person name="Clum A."/>
            <person name="Reid I.D."/>
            <person name="Moisan M.C."/>
            <person name="Butler G."/>
            <person name="Nguyen T.T.M."/>
            <person name="Dewar K."/>
            <person name="Conant G."/>
            <person name="Drula E."/>
            <person name="Henrissat B."/>
            <person name="Hansel C."/>
            <person name="Singer S."/>
            <person name="Hutchinson M.I."/>
            <person name="de Vries R.P."/>
            <person name="Natvig D.O."/>
            <person name="Powell A.J."/>
            <person name="Tsang A."/>
            <person name="Grigoriev I.V."/>
        </authorList>
    </citation>
    <scope>NUCLEOTIDE SEQUENCE [LARGE SCALE GENOMIC DNA]</scope>
    <source>
        <strain evidence="2 3">ATCC 24622</strain>
    </source>
</reference>
<evidence type="ECO:0000313" key="3">
    <source>
        <dbReference type="Proteomes" id="UP001586593"/>
    </source>
</evidence>